<dbReference type="Proteomes" id="UP000828465">
    <property type="component" value="Segment"/>
</dbReference>
<dbReference type="EMBL" id="MW865291">
    <property type="protein sequence ID" value="QZI86110.1"/>
    <property type="molecule type" value="Genomic_DNA"/>
</dbReference>
<protein>
    <submittedName>
        <fullName evidence="1">Uncharacterized protein</fullName>
    </submittedName>
</protein>
<evidence type="ECO:0000313" key="2">
    <source>
        <dbReference type="Proteomes" id="UP000828465"/>
    </source>
</evidence>
<sequence>MKPLSFNDWLETWEDEIPEEVDLYDAYNSYVESVEEMALDNQLV</sequence>
<gene>
    <name evidence="1" type="ORF">PODOV006v2_p0016</name>
</gene>
<keyword evidence="2" id="KW-1185">Reference proteome</keyword>
<proteinExistence type="predicted"/>
<evidence type="ECO:0000313" key="1">
    <source>
        <dbReference type="EMBL" id="QZI86110.1"/>
    </source>
</evidence>
<organism evidence="1 2">
    <name type="scientific">Vibrio phage 15E36.1</name>
    <dbReference type="NCBI Taxonomy" id="2859290"/>
    <lineage>
        <taxon>Viruses</taxon>
        <taxon>Duplodnaviria</taxon>
        <taxon>Heunggongvirae</taxon>
        <taxon>Uroviricota</taxon>
        <taxon>Caudoviricetes</taxon>
        <taxon>Autographivirales</taxon>
        <taxon>Autosignataviridae</taxon>
        <taxon>Colwellvirinae</taxon>
        <taxon>Roscoffvirus</taxon>
        <taxon>Roscoffvirus rv15E36</taxon>
    </lineage>
</organism>
<name>A0AAE8C503_9CAUD</name>
<reference evidence="1" key="1">
    <citation type="submission" date="2021-03" db="EMBL/GenBank/DDBJ databases">
        <title>Rapid evolution of virus immunity in the wild.</title>
        <authorList>
            <person name="Piel D."/>
            <person name="Bruto M."/>
            <person name="Labreuche Y."/>
            <person name="Blanquart F."/>
            <person name="Chenivesse S."/>
            <person name="Lepanse S."/>
            <person name="James A."/>
            <person name="Garcia Cruz R."/>
            <person name="Dubert J."/>
            <person name="Petton B."/>
            <person name="Lieberman E."/>
            <person name="Wegner M.K."/>
            <person name="Hussain F.A."/>
            <person name="Kauffman K.K."/>
            <person name="Polz M.F."/>
            <person name="Gandon S."/>
            <person name="Bikard D."/>
            <person name="Le Roux F."/>
        </authorList>
    </citation>
    <scope>NUCLEOTIDE SEQUENCE</scope>
</reference>
<accession>A0AAE8C503</accession>